<dbReference type="PROSITE" id="PS50883">
    <property type="entry name" value="EAL"/>
    <property type="match status" value="1"/>
</dbReference>
<dbReference type="InterPro" id="IPR000700">
    <property type="entry name" value="PAS-assoc_C"/>
</dbReference>
<dbReference type="SUPFAM" id="SSF141868">
    <property type="entry name" value="EAL domain-like"/>
    <property type="match status" value="1"/>
</dbReference>
<dbReference type="PROSITE" id="PS50887">
    <property type="entry name" value="GGDEF"/>
    <property type="match status" value="1"/>
</dbReference>
<dbReference type="InterPro" id="IPR001610">
    <property type="entry name" value="PAC"/>
</dbReference>
<dbReference type="SMART" id="SM00091">
    <property type="entry name" value="PAS"/>
    <property type="match status" value="2"/>
</dbReference>
<evidence type="ECO:0000313" key="6">
    <source>
        <dbReference type="EMBL" id="MEM5536820.1"/>
    </source>
</evidence>
<feature type="domain" description="GGDEF" evidence="5">
    <location>
        <begin position="605"/>
        <end position="738"/>
    </location>
</feature>
<keyword evidence="1" id="KW-0472">Membrane</keyword>
<protein>
    <submittedName>
        <fullName evidence="6">EAL domain-containing protein</fullName>
    </submittedName>
</protein>
<dbReference type="InterPro" id="IPR000160">
    <property type="entry name" value="GGDEF_dom"/>
</dbReference>
<dbReference type="InterPro" id="IPR029787">
    <property type="entry name" value="Nucleotide_cyclase"/>
</dbReference>
<evidence type="ECO:0000259" key="2">
    <source>
        <dbReference type="PROSITE" id="PS50112"/>
    </source>
</evidence>
<dbReference type="EMBL" id="JBBMRA010000008">
    <property type="protein sequence ID" value="MEM5536820.1"/>
    <property type="molecule type" value="Genomic_DNA"/>
</dbReference>
<dbReference type="SUPFAM" id="SSF55073">
    <property type="entry name" value="Nucleotide cyclase"/>
    <property type="match status" value="1"/>
</dbReference>
<dbReference type="PANTHER" id="PTHR44757:SF2">
    <property type="entry name" value="BIOFILM ARCHITECTURE MAINTENANCE PROTEIN MBAA"/>
    <property type="match status" value="1"/>
</dbReference>
<dbReference type="NCBIfam" id="TIGR00254">
    <property type="entry name" value="GGDEF"/>
    <property type="match status" value="1"/>
</dbReference>
<keyword evidence="1" id="KW-0812">Transmembrane</keyword>
<dbReference type="InterPro" id="IPR000014">
    <property type="entry name" value="PAS"/>
</dbReference>
<dbReference type="InterPro" id="IPR035965">
    <property type="entry name" value="PAS-like_dom_sf"/>
</dbReference>
<feature type="domain" description="EAL" evidence="4">
    <location>
        <begin position="747"/>
        <end position="1001"/>
    </location>
</feature>
<dbReference type="Gene3D" id="3.30.450.20">
    <property type="entry name" value="PAS domain"/>
    <property type="match status" value="2"/>
</dbReference>
<dbReference type="Pfam" id="PF00563">
    <property type="entry name" value="EAL"/>
    <property type="match status" value="1"/>
</dbReference>
<proteinExistence type="predicted"/>
<dbReference type="Pfam" id="PF00990">
    <property type="entry name" value="GGDEF"/>
    <property type="match status" value="1"/>
</dbReference>
<feature type="domain" description="PAC" evidence="3">
    <location>
        <begin position="399"/>
        <end position="451"/>
    </location>
</feature>
<dbReference type="InterPro" id="IPR043128">
    <property type="entry name" value="Rev_trsase/Diguanyl_cyclase"/>
</dbReference>
<evidence type="ECO:0000259" key="4">
    <source>
        <dbReference type="PROSITE" id="PS50883"/>
    </source>
</evidence>
<feature type="domain" description="PAS" evidence="2">
    <location>
        <begin position="448"/>
        <end position="494"/>
    </location>
</feature>
<dbReference type="InterPro" id="IPR052155">
    <property type="entry name" value="Biofilm_reg_signaling"/>
</dbReference>
<dbReference type="CDD" id="cd01949">
    <property type="entry name" value="GGDEF"/>
    <property type="match status" value="1"/>
</dbReference>
<evidence type="ECO:0000259" key="3">
    <source>
        <dbReference type="PROSITE" id="PS50113"/>
    </source>
</evidence>
<dbReference type="CDD" id="cd01948">
    <property type="entry name" value="EAL"/>
    <property type="match status" value="1"/>
</dbReference>
<dbReference type="SUPFAM" id="SSF55785">
    <property type="entry name" value="PYP-like sensor domain (PAS domain)"/>
    <property type="match status" value="2"/>
</dbReference>
<feature type="domain" description="PAS" evidence="2">
    <location>
        <begin position="326"/>
        <end position="396"/>
    </location>
</feature>
<feature type="domain" description="PAC" evidence="3">
    <location>
        <begin position="519"/>
        <end position="573"/>
    </location>
</feature>
<dbReference type="RefSeq" id="WP_342854487.1">
    <property type="nucleotide sequence ID" value="NZ_JBBMRA010000008.1"/>
</dbReference>
<dbReference type="InterPro" id="IPR035919">
    <property type="entry name" value="EAL_sf"/>
</dbReference>
<accession>A0ABU9TSY2</accession>
<dbReference type="PROSITE" id="PS50112">
    <property type="entry name" value="PAS"/>
    <property type="match status" value="2"/>
</dbReference>
<dbReference type="CDD" id="cd00130">
    <property type="entry name" value="PAS"/>
    <property type="match status" value="2"/>
</dbReference>
<evidence type="ECO:0000256" key="1">
    <source>
        <dbReference type="SAM" id="Phobius"/>
    </source>
</evidence>
<gene>
    <name evidence="6" type="ORF">WNY58_10495</name>
</gene>
<keyword evidence="7" id="KW-1185">Reference proteome</keyword>
<dbReference type="SMART" id="SM00086">
    <property type="entry name" value="PAC"/>
    <property type="match status" value="2"/>
</dbReference>
<dbReference type="SMART" id="SM00267">
    <property type="entry name" value="GGDEF"/>
    <property type="match status" value="1"/>
</dbReference>
<dbReference type="PROSITE" id="PS50113">
    <property type="entry name" value="PAC"/>
    <property type="match status" value="2"/>
</dbReference>
<dbReference type="NCBIfam" id="TIGR00229">
    <property type="entry name" value="sensory_box"/>
    <property type="match status" value="2"/>
</dbReference>
<name>A0ABU9TSY2_9GAMM</name>
<evidence type="ECO:0000313" key="7">
    <source>
        <dbReference type="Proteomes" id="UP001449225"/>
    </source>
</evidence>
<dbReference type="Gene3D" id="3.30.70.270">
    <property type="match status" value="1"/>
</dbReference>
<reference evidence="6 7" key="1">
    <citation type="submission" date="2024-03" db="EMBL/GenBank/DDBJ databases">
        <title>Community enrichment and isolation of bacterial strains for fucoidan degradation.</title>
        <authorList>
            <person name="Sichert A."/>
        </authorList>
    </citation>
    <scope>NUCLEOTIDE SEQUENCE [LARGE SCALE GENOMIC DNA]</scope>
    <source>
        <strain evidence="6 7">AS76</strain>
    </source>
</reference>
<dbReference type="InterPro" id="IPR001633">
    <property type="entry name" value="EAL_dom"/>
</dbReference>
<dbReference type="Pfam" id="PF13426">
    <property type="entry name" value="PAS_9"/>
    <property type="match status" value="2"/>
</dbReference>
<dbReference type="Gene3D" id="3.20.20.450">
    <property type="entry name" value="EAL domain"/>
    <property type="match status" value="1"/>
</dbReference>
<feature type="transmembrane region" description="Helical" evidence="1">
    <location>
        <begin position="12"/>
        <end position="35"/>
    </location>
</feature>
<dbReference type="Proteomes" id="UP001449225">
    <property type="component" value="Unassembled WGS sequence"/>
</dbReference>
<keyword evidence="1" id="KW-1133">Transmembrane helix</keyword>
<organism evidence="6 7">
    <name type="scientific">Neptuniibacter pectenicola</name>
    <dbReference type="NCBI Taxonomy" id="1806669"/>
    <lineage>
        <taxon>Bacteria</taxon>
        <taxon>Pseudomonadati</taxon>
        <taxon>Pseudomonadota</taxon>
        <taxon>Gammaproteobacteria</taxon>
        <taxon>Oceanospirillales</taxon>
        <taxon>Oceanospirillaceae</taxon>
        <taxon>Neptuniibacter</taxon>
    </lineage>
</organism>
<dbReference type="PANTHER" id="PTHR44757">
    <property type="entry name" value="DIGUANYLATE CYCLASE DGCP"/>
    <property type="match status" value="1"/>
</dbReference>
<dbReference type="SMART" id="SM00052">
    <property type="entry name" value="EAL"/>
    <property type="match status" value="1"/>
</dbReference>
<comment type="caution">
    <text evidence="6">The sequence shown here is derived from an EMBL/GenBank/DDBJ whole genome shotgun (WGS) entry which is preliminary data.</text>
</comment>
<evidence type="ECO:0000259" key="5">
    <source>
        <dbReference type="PROSITE" id="PS50887"/>
    </source>
</evidence>
<feature type="transmembrane region" description="Helical" evidence="1">
    <location>
        <begin position="294"/>
        <end position="314"/>
    </location>
</feature>
<sequence length="1001" mass="112636">MKDYKVINPQSISNWIFAGVLSSILLIGSVLWFSLIQSITERTERSALHARMIESTVTRTFEALEISLHSLSDDLKGGELSPSHLQSLREKALKILAFAPQLRQIVIVKDNNTLVDTQQPQPQNINLSILGLQAPSSHAYSLGLHIGTALHGRFLPLRDSYPDESTKLEFIPIGFWTRTNAGEKVLIVAAFNSHYVKRYITDLQLDDNNQVYLTDFQGNALLQTGLYGPNRENVIAHLTAILHSGKDEGVSTTAYDILPLNITTTRLLTKYPLAVSIVTDFKGSFAVWIEQKRIFLLILGAAIATLIIGTVYIVRINNSALEMKEEVHLLSEVVENNPTVIIITNREGQIQYVNNSFEAISGYKKDEVLGQTSRMFKSGEMSEQEYAVMSRTLNTGNSWHGELQSKRKDGRFYWERASISPLINDHNEITHFIALKQEITEEKEFQDKLRLASDVFNTAAEAILITDKNNRIQMVNPSFQKITGYSEADVLGKTPSLLKSGKHSPEFYENIYNLLKTHHLWEGEIWNKRKNGEVYPEWLVISSRFDLDGNIEGYVALFSDITKRKRDQAVITHQANYDALTGLPNRNLFEDRLIQSKTLCDRNKTEAALLFLDLDRFKYVNDTFGHIAGDTLLKLVATRLTACIRKSDTVARLGGDEFAIIIPELSSAILVEKIAKKILSSLTEPFVLDGNHAYISCSIGIVVHTNDNISLEELIYNADSAMYKAKTKGRNRYEFFDEALNAKNRERNLLEKDIYCAIERNEFHLVYQPIWSIDGQHIHSIEALIRWQHPTRGLISPADFIPITEESGQIIAIGEWVIKEACKFARKISLEGGTPPSISVNISSAQFMKGGVVEIIKRELENNNLKGANLIAEITENLLLSDQEDIYLQLKNIVALGVELAIDDFGTGYSSLSYLKKYPIKRLKVDKIFIDEIVTDVDDLALVSGILSLANSLSLSTVIEGVETQAQLATLKKLGSPMIQGYLFSRPIKEEQMLELQRNNV</sequence>